<dbReference type="PANTHER" id="PTHR47566:SF1">
    <property type="entry name" value="PROTEIN NUD1"/>
    <property type="match status" value="1"/>
</dbReference>
<comment type="caution">
    <text evidence="4">The sequence shown here is derived from an EMBL/GenBank/DDBJ whole genome shotgun (WGS) entry which is preliminary data.</text>
</comment>
<dbReference type="Pfam" id="PF13855">
    <property type="entry name" value="LRR_8"/>
    <property type="match status" value="1"/>
</dbReference>
<keyword evidence="2" id="KW-0677">Repeat</keyword>
<sequence length="1123" mass="126353">MEIHGDRTDIASVIGSGDGNNSGLNWLCTELSEEWISQDLQFHSPIPNPLLRPETTEKTTEEVHTVKILQERITTTLQDKLDWKTKPIKTVFSPLPLEQMFRQPPKRKLLSESPKAFPATSTLRGLPRGLENIGVGISPIGQIQSTAKAIVSSDTTTDLQQGVVITRCRKSLDNGDSDKKRTVAFYEEYHPFTFNAPDRPITPPQKSISVPAKSPLKLFQKSYDTFTNSRLTELVSQMNIENDHSGVDPTYLQRTPKRPKNRADRRTGSVTTEDFLMQAEEVMGMIRGQNRLNILEEEDELEFKRLEPHSLRFNQRLISGQSAFSDCSNVSNVSDYRNAQRNDSLEVRPSSDQPQLLRPTDLPLEETVNGMTFDRRKMRWVSNVIEDEEDVFKDIEDLVVSDDGDEIQTLQHSPADVFSASDKKIDRAHELSFIALPVSSRPTTGSTATTEKASRFIKFDQSKSTGSVYSQETRDDRVKALNLPLPSASMMSRPPTAVTITDVPEGIASPIIVRPSFSRSISSPIGSSLFETRPLLTRANSNQISLGAPMERIGSQRSFDDGLNRQEIRSRRASQTLADVDRIRPTFGSLTSFREEEIAKAAGSTHSTSSGHLTNLSPKQRGSAALHPLITPAKSVTFEVNLPPDHPTPFNYSNHDISTMSMDCSFSIAVGAMVRHLTDVEPYEPHWERMTELNLSARRLDSLVRLSDFCPKLESLDASDNAVGFLTGVPTTLRILKVQNNRLSDLTGFSHLGNIQYLNLTGNDLENVNALSTLVHLRELIINDNKLADLEGIMQIDGLLKLKARNNKLRSLDFSHSKLPRLEELDLSVNALETITGVEGLRSLMSFHLDDNRLVQFCVPEKMDRLRTLRLCRNKLSKFDASWFLNLRTLYLDDNSLNHVTGLKLLRQLENFSIRDQTGSTDIVVQSRHVADAKRLFLSGNTIPGFSFSQQLYNLQYLELAAVKLTSLPLELTQTLINCRILNLSYNSIKDISSLQNLPKLKRLFLVGNRLKSMREVAETLVTLPSLSVVDLRMNPITLSFYPPVNNITDHPSHRDAYNLATNKDQQDDWTRRDAAFCAKLTRHWQFQKKAYKALLVSACPLIKWVDGNEVDVNETGIFEQFK</sequence>
<feature type="region of interest" description="Disordered" evidence="3">
    <location>
        <begin position="242"/>
        <end position="269"/>
    </location>
</feature>
<dbReference type="GO" id="GO:0035591">
    <property type="term" value="F:signaling adaptor activity"/>
    <property type="evidence" value="ECO:0007669"/>
    <property type="project" value="TreeGrafter"/>
</dbReference>
<dbReference type="InterPro" id="IPR003591">
    <property type="entry name" value="Leu-rich_rpt_typical-subtyp"/>
</dbReference>
<dbReference type="SMART" id="SM00369">
    <property type="entry name" value="LRR_TYP"/>
    <property type="match status" value="7"/>
</dbReference>
<dbReference type="EMBL" id="LXFE01000122">
    <property type="protein sequence ID" value="OLL27071.1"/>
    <property type="molecule type" value="Genomic_DNA"/>
</dbReference>
<gene>
    <name evidence="4" type="ORF">NEOLI_000784</name>
</gene>
<dbReference type="STRING" id="1198029.A0A1U7LX22"/>
<dbReference type="PANTHER" id="PTHR47566">
    <property type="match status" value="1"/>
</dbReference>
<dbReference type="GO" id="GO:1902412">
    <property type="term" value="P:regulation of mitotic cytokinesis"/>
    <property type="evidence" value="ECO:0007669"/>
    <property type="project" value="TreeGrafter"/>
</dbReference>
<dbReference type="InterPro" id="IPR032675">
    <property type="entry name" value="LRR_dom_sf"/>
</dbReference>
<dbReference type="Gene3D" id="3.80.10.10">
    <property type="entry name" value="Ribonuclease Inhibitor"/>
    <property type="match status" value="2"/>
</dbReference>
<evidence type="ECO:0000256" key="2">
    <source>
        <dbReference type="ARBA" id="ARBA00022737"/>
    </source>
</evidence>
<dbReference type="InterPro" id="IPR052574">
    <property type="entry name" value="CDIRP"/>
</dbReference>
<reference evidence="4 5" key="1">
    <citation type="submission" date="2016-04" db="EMBL/GenBank/DDBJ databases">
        <title>Evolutionary innovation and constraint leading to complex multicellularity in the Ascomycota.</title>
        <authorList>
            <person name="Cisse O."/>
            <person name="Nguyen A."/>
            <person name="Hewitt D.A."/>
            <person name="Jedd G."/>
            <person name="Stajich J.E."/>
        </authorList>
    </citation>
    <scope>NUCLEOTIDE SEQUENCE [LARGE SCALE GENOMIC DNA]</scope>
    <source>
        <strain evidence="4 5">DAH-3</strain>
    </source>
</reference>
<dbReference type="PROSITE" id="PS51450">
    <property type="entry name" value="LRR"/>
    <property type="match status" value="5"/>
</dbReference>
<protein>
    <submittedName>
        <fullName evidence="4">Septation initiation network scaffold protein cdc11</fullName>
    </submittedName>
</protein>
<keyword evidence="1" id="KW-0433">Leucine-rich repeat</keyword>
<proteinExistence type="predicted"/>
<keyword evidence="5" id="KW-1185">Reference proteome</keyword>
<evidence type="ECO:0000256" key="3">
    <source>
        <dbReference type="SAM" id="MobiDB-lite"/>
    </source>
</evidence>
<evidence type="ECO:0000256" key="1">
    <source>
        <dbReference type="ARBA" id="ARBA00022614"/>
    </source>
</evidence>
<dbReference type="OMA" id="PARANNH"/>
<evidence type="ECO:0000313" key="4">
    <source>
        <dbReference type="EMBL" id="OLL27071.1"/>
    </source>
</evidence>
<organism evidence="4 5">
    <name type="scientific">Neolecta irregularis (strain DAH-3)</name>
    <dbReference type="NCBI Taxonomy" id="1198029"/>
    <lineage>
        <taxon>Eukaryota</taxon>
        <taxon>Fungi</taxon>
        <taxon>Dikarya</taxon>
        <taxon>Ascomycota</taxon>
        <taxon>Taphrinomycotina</taxon>
        <taxon>Neolectales</taxon>
        <taxon>Neolectaceae</taxon>
        <taxon>Neolecta</taxon>
    </lineage>
</organism>
<dbReference type="Proteomes" id="UP000186594">
    <property type="component" value="Unassembled WGS sequence"/>
</dbReference>
<dbReference type="SUPFAM" id="SSF52058">
    <property type="entry name" value="L domain-like"/>
    <property type="match status" value="1"/>
</dbReference>
<evidence type="ECO:0000313" key="5">
    <source>
        <dbReference type="Proteomes" id="UP000186594"/>
    </source>
</evidence>
<dbReference type="GO" id="GO:0061499">
    <property type="term" value="C:outer plaque of mitotic spindle pole body"/>
    <property type="evidence" value="ECO:0007669"/>
    <property type="project" value="TreeGrafter"/>
</dbReference>
<accession>A0A1U7LX22</accession>
<name>A0A1U7LX22_NEOID</name>
<dbReference type="GO" id="GO:0031028">
    <property type="term" value="P:septation initiation signaling"/>
    <property type="evidence" value="ECO:0007669"/>
    <property type="project" value="TreeGrafter"/>
</dbReference>
<dbReference type="OrthoDB" id="7451790at2759"/>
<dbReference type="AlphaFoldDB" id="A0A1U7LX22"/>
<dbReference type="InterPro" id="IPR001611">
    <property type="entry name" value="Leu-rich_rpt"/>
</dbReference>
<dbReference type="SMART" id="SM00365">
    <property type="entry name" value="LRR_SD22"/>
    <property type="match status" value="5"/>
</dbReference>